<keyword evidence="6 9" id="KW-0472">Membrane</keyword>
<dbReference type="Proteomes" id="UP000075714">
    <property type="component" value="Unassembled WGS sequence"/>
</dbReference>
<dbReference type="PANTHER" id="PTHR31942:SF127">
    <property type="entry name" value="ION TRANSPORT DOMAIN-CONTAINING PROTEIN"/>
    <property type="match status" value="1"/>
</dbReference>
<name>A0A150G181_GONPE</name>
<comment type="caution">
    <text evidence="10">The sequence shown here is derived from an EMBL/GenBank/DDBJ whole genome shotgun (WGS) entry which is preliminary data.</text>
</comment>
<dbReference type="Pfam" id="PF03094">
    <property type="entry name" value="Mlo"/>
    <property type="match status" value="2"/>
</dbReference>
<comment type="similarity">
    <text evidence="2">Belongs to the MLO family.</text>
</comment>
<evidence type="ECO:0000256" key="2">
    <source>
        <dbReference type="ARBA" id="ARBA00006574"/>
    </source>
</evidence>
<proteinExistence type="inferred from homology"/>
<feature type="transmembrane region" description="Helical" evidence="9">
    <location>
        <begin position="57"/>
        <end position="75"/>
    </location>
</feature>
<organism evidence="10 11">
    <name type="scientific">Gonium pectorale</name>
    <name type="common">Green alga</name>
    <dbReference type="NCBI Taxonomy" id="33097"/>
    <lineage>
        <taxon>Eukaryota</taxon>
        <taxon>Viridiplantae</taxon>
        <taxon>Chlorophyta</taxon>
        <taxon>core chlorophytes</taxon>
        <taxon>Chlorophyceae</taxon>
        <taxon>CS clade</taxon>
        <taxon>Chlamydomonadales</taxon>
        <taxon>Volvocaceae</taxon>
        <taxon>Gonium</taxon>
    </lineage>
</organism>
<feature type="compositionally biased region" description="Gly residues" evidence="8">
    <location>
        <begin position="354"/>
        <end position="389"/>
    </location>
</feature>
<accession>A0A150G181</accession>
<feature type="compositionally biased region" description="Basic and acidic residues" evidence="8">
    <location>
        <begin position="695"/>
        <end position="705"/>
    </location>
</feature>
<dbReference type="STRING" id="33097.A0A150G181"/>
<keyword evidence="3 9" id="KW-0812">Transmembrane</keyword>
<dbReference type="InterPro" id="IPR004326">
    <property type="entry name" value="Mlo"/>
</dbReference>
<evidence type="ECO:0000256" key="5">
    <source>
        <dbReference type="ARBA" id="ARBA00022989"/>
    </source>
</evidence>
<reference evidence="11" key="1">
    <citation type="journal article" date="2016" name="Nat. Commun.">
        <title>The Gonium pectorale genome demonstrates co-option of cell cycle regulation during the evolution of multicellularity.</title>
        <authorList>
            <person name="Hanschen E.R."/>
            <person name="Marriage T.N."/>
            <person name="Ferris P.J."/>
            <person name="Hamaji T."/>
            <person name="Toyoda A."/>
            <person name="Fujiyama A."/>
            <person name="Neme R."/>
            <person name="Noguchi H."/>
            <person name="Minakuchi Y."/>
            <person name="Suzuki M."/>
            <person name="Kawai-Toyooka H."/>
            <person name="Smith D.R."/>
            <person name="Sparks H."/>
            <person name="Anderson J."/>
            <person name="Bakaric R."/>
            <person name="Luria V."/>
            <person name="Karger A."/>
            <person name="Kirschner M.W."/>
            <person name="Durand P.M."/>
            <person name="Michod R.E."/>
            <person name="Nozaki H."/>
            <person name="Olson B.J."/>
        </authorList>
    </citation>
    <scope>NUCLEOTIDE SEQUENCE [LARGE SCALE GENOMIC DNA]</scope>
    <source>
        <strain evidence="11">NIES-2863</strain>
    </source>
</reference>
<evidence type="ECO:0000313" key="11">
    <source>
        <dbReference type="Proteomes" id="UP000075714"/>
    </source>
</evidence>
<comment type="subcellular location">
    <subcellularLocation>
        <location evidence="1">Membrane</location>
        <topology evidence="1">Multi-pass membrane protein</topology>
    </subcellularLocation>
</comment>
<dbReference type="PANTHER" id="PTHR31942">
    <property type="entry name" value="MLO-LIKE PROTEIN 1"/>
    <property type="match status" value="1"/>
</dbReference>
<feature type="transmembrane region" description="Helical" evidence="9">
    <location>
        <begin position="254"/>
        <end position="273"/>
    </location>
</feature>
<dbReference type="GO" id="GO:0016020">
    <property type="term" value="C:membrane"/>
    <property type="evidence" value="ECO:0007669"/>
    <property type="project" value="UniProtKB-SubCell"/>
</dbReference>
<keyword evidence="7" id="KW-0568">Pathogenesis-related protein</keyword>
<feature type="region of interest" description="Disordered" evidence="8">
    <location>
        <begin position="686"/>
        <end position="714"/>
    </location>
</feature>
<feature type="transmembrane region" description="Helical" evidence="9">
    <location>
        <begin position="279"/>
        <end position="304"/>
    </location>
</feature>
<dbReference type="EMBL" id="LSYV01000086">
    <property type="protein sequence ID" value="KXZ43622.1"/>
    <property type="molecule type" value="Genomic_DNA"/>
</dbReference>
<evidence type="ECO:0000256" key="7">
    <source>
        <dbReference type="ARBA" id="ARBA00023265"/>
    </source>
</evidence>
<evidence type="ECO:0000256" key="8">
    <source>
        <dbReference type="SAM" id="MobiDB-lite"/>
    </source>
</evidence>
<evidence type="ECO:0000256" key="6">
    <source>
        <dbReference type="ARBA" id="ARBA00023136"/>
    </source>
</evidence>
<keyword evidence="11" id="KW-1185">Reference proteome</keyword>
<dbReference type="AlphaFoldDB" id="A0A150G181"/>
<protein>
    <recommendedName>
        <fullName evidence="12">MLO-like protein</fullName>
    </recommendedName>
</protein>
<keyword evidence="5 9" id="KW-1133">Transmembrane helix</keyword>
<gene>
    <name evidence="10" type="ORF">GPECTOR_85g352</name>
</gene>
<feature type="region of interest" description="Disordered" evidence="8">
    <location>
        <begin position="354"/>
        <end position="397"/>
    </location>
</feature>
<evidence type="ECO:0000256" key="4">
    <source>
        <dbReference type="ARBA" id="ARBA00022821"/>
    </source>
</evidence>
<feature type="region of interest" description="Disordered" evidence="8">
    <location>
        <begin position="458"/>
        <end position="496"/>
    </location>
</feature>
<dbReference type="OrthoDB" id="547565at2759"/>
<feature type="transmembrane region" description="Helical" evidence="9">
    <location>
        <begin position="15"/>
        <end position="36"/>
    </location>
</feature>
<evidence type="ECO:0000256" key="1">
    <source>
        <dbReference type="ARBA" id="ARBA00004141"/>
    </source>
</evidence>
<evidence type="ECO:0008006" key="12">
    <source>
        <dbReference type="Google" id="ProtNLM"/>
    </source>
</evidence>
<sequence>MAAGPKITGIEGWRVALLLVGFVFVTLSFEAIIEYVEKRLKKRKGLLTAFRALKNELLLLGFLSLLLSVTQESLAKICIPHTKGSTYLKYKEKYGLSDSCGSDKEPLWPVSVQHETHFFIFAVAVTHILYCAVTIALTLHKVGAWKKWEEAAVAQAKEGAGDVKVMQESLSRSLIRAMCASVMAAASGDRKSAGILIADVTALLASLAAQFRTSVSQPMYHNVRLMFIEKMGLTYDFDFHALVTNGMETQLARAVHASWPLWLIATFFLVLPLPSFVPFWSYCLVMGLLLVVGAKLVSVTALLAMQVAIKYGDSVLFGRMDADPHLLARVGPMRRRRMSLSQLEESIGDGLGADGLGGGGSADGTGQGGGEGDGAGGGGAAVGGSGRQNGGEDGHVLDEALPAGVDAQVKAQVAAINALSSREAALSLLRSLAVQPLPDPGATTRPSKVEALIAVSAESTATGSTSGERKDTPGGGAATAISPTSPLLPSPSLLAPPRWDMAPRLKAEDQSSPLILPPSKIHLDALSLTSPPGGIGVQPAAVKPAGEPHADVTITVSVAGGGAGGAAGAAAAGAGAMAGTGRFVPAATISPNLPMGMMTAGGLGMTMGGNLTRRVSGRCSAGLMLCGLASSRVTAALEQIEENVALVTSGDLPTPAAPVRPTSAAHPNRPVSAHVATAAASLLASLRPSSAARRQSGERRSHGERPSSPGGMLGATLARIAHPTMSFDRRENRREGELVGDDRGAGHHALAAAAAAAAFLRQVPPKKPIRRVMSARQLMCTIQGGGSGIGRGDMAKTMITRQPAQLMGAGAGGSASGANMNATSLGSRAAHMAQGWI</sequence>
<dbReference type="GO" id="GO:0006952">
    <property type="term" value="P:defense response"/>
    <property type="evidence" value="ECO:0007669"/>
    <property type="project" value="UniProtKB-KW"/>
</dbReference>
<feature type="compositionally biased region" description="Low complexity" evidence="8">
    <location>
        <begin position="482"/>
        <end position="496"/>
    </location>
</feature>
<evidence type="ECO:0000256" key="3">
    <source>
        <dbReference type="ARBA" id="ARBA00022692"/>
    </source>
</evidence>
<keyword evidence="4" id="KW-0611">Plant defense</keyword>
<evidence type="ECO:0000256" key="9">
    <source>
        <dbReference type="SAM" id="Phobius"/>
    </source>
</evidence>
<evidence type="ECO:0000313" key="10">
    <source>
        <dbReference type="EMBL" id="KXZ43622.1"/>
    </source>
</evidence>
<feature type="transmembrane region" description="Helical" evidence="9">
    <location>
        <begin position="118"/>
        <end position="139"/>
    </location>
</feature>